<dbReference type="Pfam" id="PF04397">
    <property type="entry name" value="LytTR"/>
    <property type="match status" value="1"/>
</dbReference>
<dbReference type="EMBL" id="VLLI01000010">
    <property type="protein sequence ID" value="TWI97509.1"/>
    <property type="molecule type" value="Genomic_DNA"/>
</dbReference>
<dbReference type="SUPFAM" id="SSF52172">
    <property type="entry name" value="CheY-like"/>
    <property type="match status" value="1"/>
</dbReference>
<feature type="modified residue" description="4-aspartylphosphate" evidence="1">
    <location>
        <position position="55"/>
    </location>
</feature>
<dbReference type="GO" id="GO:0003677">
    <property type="term" value="F:DNA binding"/>
    <property type="evidence" value="ECO:0007669"/>
    <property type="project" value="InterPro"/>
</dbReference>
<keyword evidence="5" id="KW-1185">Reference proteome</keyword>
<evidence type="ECO:0000313" key="5">
    <source>
        <dbReference type="Proteomes" id="UP000317010"/>
    </source>
</evidence>
<dbReference type="Proteomes" id="UP000317010">
    <property type="component" value="Unassembled WGS sequence"/>
</dbReference>
<dbReference type="SMART" id="SM00448">
    <property type="entry name" value="REC"/>
    <property type="match status" value="1"/>
</dbReference>
<sequence length="244" mass="27276">MYTCYVIDDESHAIDTLSGYINKSPGLNLIGSNVNPLVAIEQIDNIAQVDIVFLDVDMPELSGLDVADILSPRSAIIFTTAYPNYALQAFEKNGSDFILKPISFERFTKSVIKVQNLLKSKKPIDGQTESEHFFINPGVKGKMIQLSYADILYIEGLKNYVVIYTSDSKYITYLSLREIEVAIPASRFIRIHKSYIVNVDKIKSIDGNIILLSHTIELPIGISFKDSFLNMINAKTLRSGRSGL</sequence>
<evidence type="ECO:0000256" key="1">
    <source>
        <dbReference type="PROSITE-ProRule" id="PRU00169"/>
    </source>
</evidence>
<dbReference type="InterPro" id="IPR007492">
    <property type="entry name" value="LytTR_DNA-bd_dom"/>
</dbReference>
<evidence type="ECO:0000313" key="4">
    <source>
        <dbReference type="EMBL" id="TWI97509.1"/>
    </source>
</evidence>
<gene>
    <name evidence="4" type="ORF">JN11_03328</name>
</gene>
<accession>A0A562TV69</accession>
<name>A0A562TV69_9SPHI</name>
<dbReference type="PANTHER" id="PTHR37299:SF1">
    <property type="entry name" value="STAGE 0 SPORULATION PROTEIN A HOMOLOG"/>
    <property type="match status" value="1"/>
</dbReference>
<reference evidence="4 5" key="1">
    <citation type="submission" date="2019-07" db="EMBL/GenBank/DDBJ databases">
        <title>Genomic Encyclopedia of Archaeal and Bacterial Type Strains, Phase II (KMG-II): from individual species to whole genera.</title>
        <authorList>
            <person name="Goeker M."/>
        </authorList>
    </citation>
    <scope>NUCLEOTIDE SEQUENCE [LARGE SCALE GENOMIC DNA]</scope>
    <source>
        <strain evidence="4 5">ATCC BAA-1854</strain>
    </source>
</reference>
<evidence type="ECO:0000259" key="3">
    <source>
        <dbReference type="PROSITE" id="PS50930"/>
    </source>
</evidence>
<organism evidence="4 5">
    <name type="scientific">Mucilaginibacter frigoritolerans</name>
    <dbReference type="NCBI Taxonomy" id="652788"/>
    <lineage>
        <taxon>Bacteria</taxon>
        <taxon>Pseudomonadati</taxon>
        <taxon>Bacteroidota</taxon>
        <taxon>Sphingobacteriia</taxon>
        <taxon>Sphingobacteriales</taxon>
        <taxon>Sphingobacteriaceae</taxon>
        <taxon>Mucilaginibacter</taxon>
    </lineage>
</organism>
<dbReference type="RefSeq" id="WP_144914292.1">
    <property type="nucleotide sequence ID" value="NZ_VLLI01000010.1"/>
</dbReference>
<dbReference type="GO" id="GO:0000156">
    <property type="term" value="F:phosphorelay response regulator activity"/>
    <property type="evidence" value="ECO:0007669"/>
    <property type="project" value="InterPro"/>
</dbReference>
<feature type="domain" description="Response regulatory" evidence="2">
    <location>
        <begin position="3"/>
        <end position="115"/>
    </location>
</feature>
<feature type="domain" description="HTH LytTR-type" evidence="3">
    <location>
        <begin position="139"/>
        <end position="206"/>
    </location>
</feature>
<dbReference type="AlphaFoldDB" id="A0A562TV69"/>
<dbReference type="Gene3D" id="2.40.50.1020">
    <property type="entry name" value="LytTr DNA-binding domain"/>
    <property type="match status" value="1"/>
</dbReference>
<proteinExistence type="predicted"/>
<dbReference type="PANTHER" id="PTHR37299">
    <property type="entry name" value="TRANSCRIPTIONAL REGULATOR-RELATED"/>
    <property type="match status" value="1"/>
</dbReference>
<keyword evidence="1" id="KW-0597">Phosphoprotein</keyword>
<comment type="caution">
    <text evidence="4">The sequence shown here is derived from an EMBL/GenBank/DDBJ whole genome shotgun (WGS) entry which is preliminary data.</text>
</comment>
<evidence type="ECO:0000259" key="2">
    <source>
        <dbReference type="PROSITE" id="PS50110"/>
    </source>
</evidence>
<dbReference type="Gene3D" id="3.40.50.2300">
    <property type="match status" value="1"/>
</dbReference>
<dbReference type="InterPro" id="IPR011006">
    <property type="entry name" value="CheY-like_superfamily"/>
</dbReference>
<dbReference type="PROSITE" id="PS50110">
    <property type="entry name" value="RESPONSE_REGULATORY"/>
    <property type="match status" value="1"/>
</dbReference>
<dbReference type="InterPro" id="IPR001789">
    <property type="entry name" value="Sig_transdc_resp-reg_receiver"/>
</dbReference>
<dbReference type="PROSITE" id="PS50930">
    <property type="entry name" value="HTH_LYTTR"/>
    <property type="match status" value="1"/>
</dbReference>
<dbReference type="InterPro" id="IPR046947">
    <property type="entry name" value="LytR-like"/>
</dbReference>
<dbReference type="SMART" id="SM00850">
    <property type="entry name" value="LytTR"/>
    <property type="match status" value="1"/>
</dbReference>
<protein>
    <submittedName>
        <fullName evidence="4">LytTR family two component transcriptional regulator</fullName>
    </submittedName>
</protein>
<dbReference type="Pfam" id="PF00072">
    <property type="entry name" value="Response_reg"/>
    <property type="match status" value="1"/>
</dbReference>
<dbReference type="OrthoDB" id="9787344at2"/>